<proteinExistence type="predicted"/>
<feature type="transmembrane region" description="Helical" evidence="2">
    <location>
        <begin position="198"/>
        <end position="220"/>
    </location>
</feature>
<feature type="transmembrane region" description="Helical" evidence="2">
    <location>
        <begin position="166"/>
        <end position="186"/>
    </location>
</feature>
<sequence length="570" mass="62711">MPVNTTLVSFTALLGSKSYTLAYALPLLCLSLVLTFAGAFLTLDRTRSFVPRATGMLLHTDNPTKLREVETNMRRIFFLEGGVGGLATGYTFGVHLATFLALLVPASTSSVLMSPRSFLATWVLSATAGSYLAGRFRYATFIIAGVSGFSELALGIAMIIHPSLTTRVALTATFIPIGLLLCLLPIQRTQRPSLRLSMAANGAFSTVFSIALLVDATSWSDAWERLWVPDGSQWDSPQEKGLSAAFCLLIIAGCACDWFLTKRLGENPDQEWDNCLADYAANLPGSGRAGTFAPLSSFWKRHLGHPFNVDNPDAKEVIFPTDDDLKLPPPLPYPYNVQKQRPSESSATPKFLLRPEQLRKPRKKFLPGTRRTREAVMFRALGDDDLLSSDEDDRTESTIEHDEKPRARAPVSWTASTTTLADEAVFDAEKRHGSKNSSRTSQKSFAHGSETVVASDMPGYELEEEDVTTGITRDHHHTWTPAFLRRHSVRTRPVPELDEHALSTEPVLPYSPIPATPSLIRAIDRIAVAQQAAYAAPEINMSTQIPTRLAGSTWDAFWTDVRMKAGHGFK</sequence>
<accession>M2QRM7</accession>
<evidence type="ECO:0000256" key="2">
    <source>
        <dbReference type="SAM" id="Phobius"/>
    </source>
</evidence>
<evidence type="ECO:0008006" key="5">
    <source>
        <dbReference type="Google" id="ProtNLM"/>
    </source>
</evidence>
<feature type="transmembrane region" description="Helical" evidence="2">
    <location>
        <begin position="20"/>
        <end position="43"/>
    </location>
</feature>
<feature type="compositionally biased region" description="Basic and acidic residues" evidence="1">
    <location>
        <begin position="395"/>
        <end position="406"/>
    </location>
</feature>
<name>M2QRM7_CERS8</name>
<gene>
    <name evidence="3" type="ORF">CERSUDRAFT_112033</name>
</gene>
<dbReference type="AlphaFoldDB" id="M2QRM7"/>
<protein>
    <recommendedName>
        <fullName evidence="5">DUF4203 domain-containing protein</fullName>
    </recommendedName>
</protein>
<dbReference type="OrthoDB" id="3364886at2759"/>
<dbReference type="HOGENOM" id="CLU_033738_0_0_1"/>
<keyword evidence="2" id="KW-0812">Transmembrane</keyword>
<dbReference type="STRING" id="914234.M2QRM7"/>
<reference evidence="3 4" key="1">
    <citation type="journal article" date="2012" name="Proc. Natl. Acad. Sci. U.S.A.">
        <title>Comparative genomics of Ceriporiopsis subvermispora and Phanerochaete chrysosporium provide insight into selective ligninolysis.</title>
        <authorList>
            <person name="Fernandez-Fueyo E."/>
            <person name="Ruiz-Duenas F.J."/>
            <person name="Ferreira P."/>
            <person name="Floudas D."/>
            <person name="Hibbett D.S."/>
            <person name="Canessa P."/>
            <person name="Larrondo L.F."/>
            <person name="James T.Y."/>
            <person name="Seelenfreund D."/>
            <person name="Lobos S."/>
            <person name="Polanco R."/>
            <person name="Tello M."/>
            <person name="Honda Y."/>
            <person name="Watanabe T."/>
            <person name="Watanabe T."/>
            <person name="Ryu J.S."/>
            <person name="Kubicek C.P."/>
            <person name="Schmoll M."/>
            <person name="Gaskell J."/>
            <person name="Hammel K.E."/>
            <person name="St John F.J."/>
            <person name="Vanden Wymelenberg A."/>
            <person name="Sabat G."/>
            <person name="Splinter BonDurant S."/>
            <person name="Syed K."/>
            <person name="Yadav J.S."/>
            <person name="Doddapaneni H."/>
            <person name="Subramanian V."/>
            <person name="Lavin J.L."/>
            <person name="Oguiza J.A."/>
            <person name="Perez G."/>
            <person name="Pisabarro A.G."/>
            <person name="Ramirez L."/>
            <person name="Santoyo F."/>
            <person name="Master E."/>
            <person name="Coutinho P.M."/>
            <person name="Henrissat B."/>
            <person name="Lombard V."/>
            <person name="Magnuson J.K."/>
            <person name="Kuees U."/>
            <person name="Hori C."/>
            <person name="Igarashi K."/>
            <person name="Samejima M."/>
            <person name="Held B.W."/>
            <person name="Barry K.W."/>
            <person name="LaButti K.M."/>
            <person name="Lapidus A."/>
            <person name="Lindquist E.A."/>
            <person name="Lucas S.M."/>
            <person name="Riley R."/>
            <person name="Salamov A.A."/>
            <person name="Hoffmeister D."/>
            <person name="Schwenk D."/>
            <person name="Hadar Y."/>
            <person name="Yarden O."/>
            <person name="de Vries R.P."/>
            <person name="Wiebenga A."/>
            <person name="Stenlid J."/>
            <person name="Eastwood D."/>
            <person name="Grigoriev I.V."/>
            <person name="Berka R.M."/>
            <person name="Blanchette R.A."/>
            <person name="Kersten P."/>
            <person name="Martinez A.T."/>
            <person name="Vicuna R."/>
            <person name="Cullen D."/>
        </authorList>
    </citation>
    <scope>NUCLEOTIDE SEQUENCE [LARGE SCALE GENOMIC DNA]</scope>
    <source>
        <strain evidence="3 4">B</strain>
    </source>
</reference>
<evidence type="ECO:0000313" key="4">
    <source>
        <dbReference type="Proteomes" id="UP000016930"/>
    </source>
</evidence>
<feature type="compositionally biased region" description="Polar residues" evidence="1">
    <location>
        <begin position="435"/>
        <end position="444"/>
    </location>
</feature>
<evidence type="ECO:0000313" key="3">
    <source>
        <dbReference type="EMBL" id="EMD39743.1"/>
    </source>
</evidence>
<organism evidence="3 4">
    <name type="scientific">Ceriporiopsis subvermispora (strain B)</name>
    <name type="common">White-rot fungus</name>
    <name type="synonym">Gelatoporia subvermispora</name>
    <dbReference type="NCBI Taxonomy" id="914234"/>
    <lineage>
        <taxon>Eukaryota</taxon>
        <taxon>Fungi</taxon>
        <taxon>Dikarya</taxon>
        <taxon>Basidiomycota</taxon>
        <taxon>Agaricomycotina</taxon>
        <taxon>Agaricomycetes</taxon>
        <taxon>Polyporales</taxon>
        <taxon>Gelatoporiaceae</taxon>
        <taxon>Gelatoporia</taxon>
    </lineage>
</organism>
<feature type="compositionally biased region" description="Acidic residues" evidence="1">
    <location>
        <begin position="385"/>
        <end position="394"/>
    </location>
</feature>
<dbReference type="EMBL" id="KB445793">
    <property type="protein sequence ID" value="EMD39743.1"/>
    <property type="molecule type" value="Genomic_DNA"/>
</dbReference>
<keyword evidence="2" id="KW-0472">Membrane</keyword>
<evidence type="ECO:0000256" key="1">
    <source>
        <dbReference type="SAM" id="MobiDB-lite"/>
    </source>
</evidence>
<feature type="region of interest" description="Disordered" evidence="1">
    <location>
        <begin position="385"/>
        <end position="412"/>
    </location>
</feature>
<feature type="region of interest" description="Disordered" evidence="1">
    <location>
        <begin position="425"/>
        <end position="456"/>
    </location>
</feature>
<keyword evidence="2" id="KW-1133">Transmembrane helix</keyword>
<feature type="transmembrane region" description="Helical" evidence="2">
    <location>
        <begin position="141"/>
        <end position="160"/>
    </location>
</feature>
<feature type="transmembrane region" description="Helical" evidence="2">
    <location>
        <begin position="116"/>
        <end position="134"/>
    </location>
</feature>
<dbReference type="Proteomes" id="UP000016930">
    <property type="component" value="Unassembled WGS sequence"/>
</dbReference>
<feature type="transmembrane region" description="Helical" evidence="2">
    <location>
        <begin position="76"/>
        <end position="104"/>
    </location>
</feature>
<keyword evidence="4" id="KW-1185">Reference proteome</keyword>